<keyword evidence="4" id="KW-0479">Metal-binding</keyword>
<sequence>MVKLHTPRRRFYTPYEVSLHSHPDDCWVSFLGGVYDITQVIKGNEGSLTEPIIHSAGEDISHWFDPETKDVKRHIDPISNLECAYTPMGRFVHVPPNEPTNDWNTNVTRPWWTDQSYRVGALTSKLRRVRIKNVLTSQEETLEVPQEETIVEIRERYLMHNWHAKSYTWKAIRRVQGKWRFDELDMNLTLDENGVPDEVPEFEDLNVPTDYYVPVIHVYWNDDLTVA</sequence>
<dbReference type="Pfam" id="PF00173">
    <property type="entry name" value="Cyt-b5"/>
    <property type="match status" value="1"/>
</dbReference>
<evidence type="ECO:0000256" key="3">
    <source>
        <dbReference type="ARBA" id="ARBA00022617"/>
    </source>
</evidence>
<keyword evidence="6" id="KW-0206">Cytoskeleton</keyword>
<evidence type="ECO:0000256" key="2">
    <source>
        <dbReference type="ARBA" id="ARBA00022490"/>
    </source>
</evidence>
<dbReference type="InterPro" id="IPR001199">
    <property type="entry name" value="Cyt_B5-like_heme/steroid-bd"/>
</dbReference>
<dbReference type="GO" id="GO:0005930">
    <property type="term" value="C:axoneme"/>
    <property type="evidence" value="ECO:0007669"/>
    <property type="project" value="UniProtKB-SubCell"/>
</dbReference>
<evidence type="ECO:0000313" key="11">
    <source>
        <dbReference type="EMBL" id="JAC76000.1"/>
    </source>
</evidence>
<keyword evidence="7" id="KW-0966">Cell projection</keyword>
<evidence type="ECO:0000313" key="12">
    <source>
        <dbReference type="EMBL" id="JAC81696.1"/>
    </source>
</evidence>
<name>A0A061SG56_9CHLO</name>
<gene>
    <name evidence="11" type="ORF">TSPGSL018_21474</name>
    <name evidence="12" type="ORF">TSPGSL018_7330</name>
</gene>
<keyword evidence="5" id="KW-0408">Iron</keyword>
<proteinExistence type="predicted"/>
<keyword evidence="2" id="KW-0963">Cytoplasm</keyword>
<dbReference type="EMBL" id="GBEZ01003444">
    <property type="protein sequence ID" value="JAC81696.1"/>
    <property type="molecule type" value="Transcribed_RNA"/>
</dbReference>
<dbReference type="PANTHER" id="PTHR21281:SF0">
    <property type="entry name" value="CYTOCHROME B5 DOMAIN-CONTAINING PROTEIN 1"/>
    <property type="match status" value="1"/>
</dbReference>
<comment type="function">
    <text evidence="9">Radial spoke stalk protein that binds heme under oxidizing conditions. Required for the coordinated beating of multiple cilia maybe by functioning in a redox signaling pathway.</text>
</comment>
<dbReference type="PANTHER" id="PTHR21281">
    <property type="entry name" value="CYTOCHROME B5 DOMAIN-CONTAINING PROTEIN 1"/>
    <property type="match status" value="1"/>
</dbReference>
<organism evidence="12">
    <name type="scientific">Tetraselmis sp. GSL018</name>
    <dbReference type="NCBI Taxonomy" id="582737"/>
    <lineage>
        <taxon>Eukaryota</taxon>
        <taxon>Viridiplantae</taxon>
        <taxon>Chlorophyta</taxon>
        <taxon>core chlorophytes</taxon>
        <taxon>Chlorodendrophyceae</taxon>
        <taxon>Chlorodendrales</taxon>
        <taxon>Chlorodendraceae</taxon>
        <taxon>Tetraselmis</taxon>
    </lineage>
</organism>
<dbReference type="Gene3D" id="3.10.120.10">
    <property type="entry name" value="Cytochrome b5-like heme/steroid binding domain"/>
    <property type="match status" value="1"/>
</dbReference>
<keyword evidence="3" id="KW-0349">Heme</keyword>
<accession>A0A061SG56</accession>
<evidence type="ECO:0000256" key="7">
    <source>
        <dbReference type="ARBA" id="ARBA00023273"/>
    </source>
</evidence>
<dbReference type="InterPro" id="IPR052320">
    <property type="entry name" value="Cytochrome_b5_domain"/>
</dbReference>
<dbReference type="PROSITE" id="PS50255">
    <property type="entry name" value="CYTOCHROME_B5_2"/>
    <property type="match status" value="1"/>
</dbReference>
<dbReference type="AlphaFoldDB" id="A0A061SG56"/>
<evidence type="ECO:0000256" key="5">
    <source>
        <dbReference type="ARBA" id="ARBA00023004"/>
    </source>
</evidence>
<evidence type="ECO:0000259" key="10">
    <source>
        <dbReference type="PROSITE" id="PS50255"/>
    </source>
</evidence>
<comment type="subcellular location">
    <subcellularLocation>
        <location evidence="1">Cytoplasm</location>
        <location evidence="1">Cytoskeleton</location>
        <location evidence="1">Cilium axoneme</location>
    </subcellularLocation>
</comment>
<dbReference type="InterPro" id="IPR036400">
    <property type="entry name" value="Cyt_B5-like_heme/steroid_sf"/>
</dbReference>
<evidence type="ECO:0000256" key="4">
    <source>
        <dbReference type="ARBA" id="ARBA00022723"/>
    </source>
</evidence>
<evidence type="ECO:0000256" key="6">
    <source>
        <dbReference type="ARBA" id="ARBA00023212"/>
    </source>
</evidence>
<dbReference type="SMART" id="SM01117">
    <property type="entry name" value="Cyt-b5"/>
    <property type="match status" value="1"/>
</dbReference>
<reference evidence="12" key="1">
    <citation type="submission" date="2014-05" db="EMBL/GenBank/DDBJ databases">
        <title>The transcriptome of the halophilic microalga Tetraselmis sp. GSL018 isolated from the Great Salt Lake, Utah.</title>
        <authorList>
            <person name="Jinkerson R.E."/>
            <person name="D'Adamo S."/>
            <person name="Posewitz M.C."/>
        </authorList>
    </citation>
    <scope>NUCLEOTIDE SEQUENCE</scope>
    <source>
        <strain evidence="12">GSL018</strain>
    </source>
</reference>
<dbReference type="SUPFAM" id="SSF55856">
    <property type="entry name" value="Cytochrome b5-like heme/steroid binding domain"/>
    <property type="match status" value="1"/>
</dbReference>
<evidence type="ECO:0000256" key="9">
    <source>
        <dbReference type="ARBA" id="ARBA00046139"/>
    </source>
</evidence>
<dbReference type="EMBL" id="GBEZ01009597">
    <property type="protein sequence ID" value="JAC76000.1"/>
    <property type="molecule type" value="Transcribed_RNA"/>
</dbReference>
<evidence type="ECO:0000256" key="1">
    <source>
        <dbReference type="ARBA" id="ARBA00004430"/>
    </source>
</evidence>
<protein>
    <recommendedName>
        <fullName evidence="8">Cytochrome b5 domain-containing protein 1</fullName>
    </recommendedName>
</protein>
<evidence type="ECO:0000256" key="8">
    <source>
        <dbReference type="ARBA" id="ARBA00040649"/>
    </source>
</evidence>
<feature type="domain" description="Cytochrome b5 heme-binding" evidence="10">
    <location>
        <begin position="9"/>
        <end position="74"/>
    </location>
</feature>
<dbReference type="GO" id="GO:0046872">
    <property type="term" value="F:metal ion binding"/>
    <property type="evidence" value="ECO:0007669"/>
    <property type="project" value="UniProtKB-KW"/>
</dbReference>